<sequence length="106" mass="11807">MDAQSHPGTYVDSDHRSILVPIKIPNVSKILHMVYSRSTGAEMTSLFSTTLTYATFSKITLVSAFQQYPIPTTSNGPPYLTGSPQRQTKSLGLNHKRLGNPYMMWT</sequence>
<organism evidence="2">
    <name type="scientific">Albugo laibachii Nc14</name>
    <dbReference type="NCBI Taxonomy" id="890382"/>
    <lineage>
        <taxon>Eukaryota</taxon>
        <taxon>Sar</taxon>
        <taxon>Stramenopiles</taxon>
        <taxon>Oomycota</taxon>
        <taxon>Peronosporomycetes</taxon>
        <taxon>Albuginales</taxon>
        <taxon>Albuginaceae</taxon>
        <taxon>Albugo</taxon>
    </lineage>
</organism>
<dbReference type="AlphaFoldDB" id="F0WLG5"/>
<dbReference type="HOGENOM" id="CLU_2228201_0_0_1"/>
<feature type="compositionally biased region" description="Polar residues" evidence="1">
    <location>
        <begin position="74"/>
        <end position="91"/>
    </location>
</feature>
<evidence type="ECO:0000256" key="1">
    <source>
        <dbReference type="SAM" id="MobiDB-lite"/>
    </source>
</evidence>
<protein>
    <submittedName>
        <fullName evidence="2">AlNc14C145G7352 protein</fullName>
    </submittedName>
</protein>
<dbReference type="EMBL" id="FR824190">
    <property type="protein sequence ID" value="CCA22128.1"/>
    <property type="molecule type" value="Genomic_DNA"/>
</dbReference>
<gene>
    <name evidence="2" type="primary">AlNc14C145G7352</name>
    <name evidence="2" type="ORF">ALNC14_082710</name>
</gene>
<evidence type="ECO:0000313" key="2">
    <source>
        <dbReference type="EMBL" id="CCA22128.1"/>
    </source>
</evidence>
<reference evidence="2" key="2">
    <citation type="submission" date="2011-02" db="EMBL/GenBank/DDBJ databases">
        <authorList>
            <person name="MacLean D."/>
        </authorList>
    </citation>
    <scope>NUCLEOTIDE SEQUENCE</scope>
</reference>
<proteinExistence type="predicted"/>
<name>F0WLG5_9STRA</name>
<accession>F0WLG5</accession>
<reference evidence="2" key="1">
    <citation type="journal article" date="2011" name="PLoS Biol.">
        <title>Gene gain and loss during evolution of obligate parasitism in the white rust pathogen of Arabidopsis thaliana.</title>
        <authorList>
            <person name="Kemen E."/>
            <person name="Gardiner A."/>
            <person name="Schultz-Larsen T."/>
            <person name="Kemen A.C."/>
            <person name="Balmuth A.L."/>
            <person name="Robert-Seilaniantz A."/>
            <person name="Bailey K."/>
            <person name="Holub E."/>
            <person name="Studholme D.J."/>
            <person name="Maclean D."/>
            <person name="Jones J.D."/>
        </authorList>
    </citation>
    <scope>NUCLEOTIDE SEQUENCE</scope>
</reference>
<feature type="region of interest" description="Disordered" evidence="1">
    <location>
        <begin position="74"/>
        <end position="93"/>
    </location>
</feature>